<feature type="transmembrane region" description="Helical" evidence="1">
    <location>
        <begin position="6"/>
        <end position="24"/>
    </location>
</feature>
<keyword evidence="1" id="KW-0472">Membrane</keyword>
<sequence>MGWQDVVAIAAVLGAASYLGSLVWRGLAGEKSAGCGSSCGKCSSAGGTEPAQLVSIGLASPAKGRERSGSL</sequence>
<dbReference type="EMBL" id="JARRAG010000001">
    <property type="protein sequence ID" value="MDG3002735.1"/>
    <property type="molecule type" value="Genomic_DNA"/>
</dbReference>
<proteinExistence type="predicted"/>
<accession>A0ABT6F576</accession>
<evidence type="ECO:0000313" key="2">
    <source>
        <dbReference type="EMBL" id="MDG3002735.1"/>
    </source>
</evidence>
<comment type="caution">
    <text evidence="2">The sequence shown here is derived from an EMBL/GenBank/DDBJ whole genome shotgun (WGS) entry which is preliminary data.</text>
</comment>
<gene>
    <name evidence="2" type="ORF">PZE19_02950</name>
</gene>
<evidence type="ECO:0000313" key="3">
    <source>
        <dbReference type="Proteomes" id="UP001216907"/>
    </source>
</evidence>
<name>A0ABT6F576_9BACT</name>
<protein>
    <recommendedName>
        <fullName evidence="4">FeoB-associated Cys-rich membrane protein</fullName>
    </recommendedName>
</protein>
<dbReference type="RefSeq" id="WP_277859099.1">
    <property type="nucleotide sequence ID" value="NZ_JARRAG010000001.1"/>
</dbReference>
<keyword evidence="3" id="KW-1185">Reference proteome</keyword>
<evidence type="ECO:0000256" key="1">
    <source>
        <dbReference type="SAM" id="Phobius"/>
    </source>
</evidence>
<keyword evidence="1" id="KW-1133">Transmembrane helix</keyword>
<keyword evidence="1" id="KW-0812">Transmembrane</keyword>
<evidence type="ECO:0008006" key="4">
    <source>
        <dbReference type="Google" id="ProtNLM"/>
    </source>
</evidence>
<reference evidence="2 3" key="1">
    <citation type="submission" date="2023-03" db="EMBL/GenBank/DDBJ databases">
        <title>Paludisphaera mucosa sp. nov. a novel planctomycete from northern fen.</title>
        <authorList>
            <person name="Ivanova A."/>
        </authorList>
    </citation>
    <scope>NUCLEOTIDE SEQUENCE [LARGE SCALE GENOMIC DNA]</scope>
    <source>
        <strain evidence="2 3">Pla2</strain>
    </source>
</reference>
<organism evidence="2 3">
    <name type="scientific">Paludisphaera mucosa</name>
    <dbReference type="NCBI Taxonomy" id="3030827"/>
    <lineage>
        <taxon>Bacteria</taxon>
        <taxon>Pseudomonadati</taxon>
        <taxon>Planctomycetota</taxon>
        <taxon>Planctomycetia</taxon>
        <taxon>Isosphaerales</taxon>
        <taxon>Isosphaeraceae</taxon>
        <taxon>Paludisphaera</taxon>
    </lineage>
</organism>
<dbReference type="Proteomes" id="UP001216907">
    <property type="component" value="Unassembled WGS sequence"/>
</dbReference>